<dbReference type="GO" id="GO:0004817">
    <property type="term" value="F:cysteine-tRNA ligase activity"/>
    <property type="evidence" value="ECO:0007669"/>
    <property type="project" value="UniProtKB-EC"/>
</dbReference>
<dbReference type="InterPro" id="IPR032678">
    <property type="entry name" value="tRNA-synt_1_cat_dom"/>
</dbReference>
<evidence type="ECO:0000313" key="14">
    <source>
        <dbReference type="Proteomes" id="UP000187013"/>
    </source>
</evidence>
<sequence length="746" mass="84730">MKFFGSIPRSIMSSSKISQPKWIQPELNGQGKRVLKLYNSLTRNKEVFVPISGGKSVTWYSCGPTVYDAAHMGHARNYVSIDINRRLLQDYFGYDVKFVQNVTDIDDKIILRARQNYLFDQLKSNKSREEILKEVKLAASDYTQKNLPSYGKEDLSDFEKWYCVQDVEKEKLNDAKFPMHANAVKSALESKNYEGDEFYEKVRDVMMPYLDARFGSSVNDREVFRKLSAFWEEKYDDDMRLLNVLAPDVTTRVSEYVPEIVEFVKRIVDNGYGYATEDGSVYFDTTKFDRDERHAYAKNQPWNKGDLELVSEGEGSLSGSGSGKKSTSDFALWKASKDGEPRWESPWGEGRPGWHIECSVMASDILGSNIDIHSGGIDLAFPHHDNEMAQSEACFDNYQWVNYFLHTGHLHIEGQKMSKSLKNFITVQESLKMYTSRQLRLAFCLTQWNNQMDFKESLLQEVRGLESLFGNFFKNVRALQYDIDAGASKKLGTLERELLTGLDESKNKVDEAFCDNLSTPVAMKCLAELISQSNIYITKAGTEVRIEPLVDVVKFVTRILGIVGVAVRNDGLGWETGESGTSGSVEELALPYVKCLSKFRDEVRSLAIGNADKKEYLSLTDRVRDVDLLELSVAVDDRAGQGALVKFVSAEEKRVILEERAEGEKRKAEKVAKDKAKKEKAAAEEAEKAAKASIAPQDMFKDQSLYSEWDEEGIPTKDKDGNEITKSMAKRLKKQWLNQEKLYKAK</sequence>
<reference evidence="13 14" key="1">
    <citation type="submission" date="2016-08" db="EMBL/GenBank/DDBJ databases">
        <title>Draft genome sequence of allopolyploid Zygosaccharomyces rouxii.</title>
        <authorList>
            <person name="Watanabe J."/>
            <person name="Uehara K."/>
            <person name="Mogi Y."/>
            <person name="Tsukioka Y."/>
        </authorList>
    </citation>
    <scope>NUCLEOTIDE SEQUENCE [LARGE SCALE GENOMIC DNA]</scope>
    <source>
        <strain evidence="13 14">NBRC 110957</strain>
    </source>
</reference>
<evidence type="ECO:0000256" key="6">
    <source>
        <dbReference type="ARBA" id="ARBA00022833"/>
    </source>
</evidence>
<keyword evidence="5" id="KW-0547">Nucleotide-binding</keyword>
<dbReference type="PRINTS" id="PR00983">
    <property type="entry name" value="TRNASYNTHCYS"/>
</dbReference>
<evidence type="ECO:0000256" key="7">
    <source>
        <dbReference type="ARBA" id="ARBA00022840"/>
    </source>
</evidence>
<dbReference type="PANTHER" id="PTHR10890">
    <property type="entry name" value="CYSTEINYL-TRNA SYNTHETASE"/>
    <property type="match status" value="1"/>
</dbReference>
<comment type="cofactor">
    <cofactor evidence="1">
        <name>Zn(2+)</name>
        <dbReference type="ChEBI" id="CHEBI:29105"/>
    </cofactor>
</comment>
<evidence type="ECO:0000256" key="3">
    <source>
        <dbReference type="ARBA" id="ARBA00022598"/>
    </source>
</evidence>
<dbReference type="EC" id="6.1.1.16" evidence="2"/>
<name>A0A1Q2ZYV8_ZYGRO</name>
<organism evidence="13 14">
    <name type="scientific">Zygosaccharomyces rouxii</name>
    <dbReference type="NCBI Taxonomy" id="4956"/>
    <lineage>
        <taxon>Eukaryota</taxon>
        <taxon>Fungi</taxon>
        <taxon>Dikarya</taxon>
        <taxon>Ascomycota</taxon>
        <taxon>Saccharomycotina</taxon>
        <taxon>Saccharomycetes</taxon>
        <taxon>Saccharomycetales</taxon>
        <taxon>Saccharomycetaceae</taxon>
        <taxon>Zygosaccharomyces</taxon>
    </lineage>
</organism>
<dbReference type="GO" id="GO:0006423">
    <property type="term" value="P:cysteinyl-tRNA aminoacylation"/>
    <property type="evidence" value="ECO:0007669"/>
    <property type="project" value="InterPro"/>
</dbReference>
<evidence type="ECO:0000256" key="2">
    <source>
        <dbReference type="ARBA" id="ARBA00012832"/>
    </source>
</evidence>
<evidence type="ECO:0000256" key="10">
    <source>
        <dbReference type="ARBA" id="ARBA00031499"/>
    </source>
</evidence>
<keyword evidence="3" id="KW-0436">Ligase</keyword>
<dbReference type="NCBIfam" id="TIGR00435">
    <property type="entry name" value="cysS"/>
    <property type="match status" value="1"/>
</dbReference>
<dbReference type="InterPro" id="IPR015803">
    <property type="entry name" value="Cys-tRNA-ligase"/>
</dbReference>
<dbReference type="SUPFAM" id="SSF47323">
    <property type="entry name" value="Anticodon-binding domain of a subclass of class I aminoacyl-tRNA synthetases"/>
    <property type="match status" value="1"/>
</dbReference>
<evidence type="ECO:0000256" key="9">
    <source>
        <dbReference type="ARBA" id="ARBA00023146"/>
    </source>
</evidence>
<dbReference type="PANTHER" id="PTHR10890:SF3">
    <property type="entry name" value="CYSTEINE--TRNA LIGASE, CYTOPLASMIC"/>
    <property type="match status" value="1"/>
</dbReference>
<dbReference type="GO" id="GO:0005737">
    <property type="term" value="C:cytoplasm"/>
    <property type="evidence" value="ECO:0007669"/>
    <property type="project" value="TreeGrafter"/>
</dbReference>
<evidence type="ECO:0000256" key="8">
    <source>
        <dbReference type="ARBA" id="ARBA00022917"/>
    </source>
</evidence>
<evidence type="ECO:0000259" key="12">
    <source>
        <dbReference type="Pfam" id="PF01406"/>
    </source>
</evidence>
<dbReference type="CDD" id="cd00672">
    <property type="entry name" value="CysRS_core"/>
    <property type="match status" value="1"/>
</dbReference>
<dbReference type="InterPro" id="IPR024909">
    <property type="entry name" value="Cys-tRNA/MSH_ligase"/>
</dbReference>
<keyword evidence="4" id="KW-0479">Metal-binding</keyword>
<proteinExistence type="inferred from homology"/>
<feature type="region of interest" description="Disordered" evidence="11">
    <location>
        <begin position="667"/>
        <end position="696"/>
    </location>
</feature>
<keyword evidence="6" id="KW-0862">Zinc</keyword>
<dbReference type="InterPro" id="IPR014729">
    <property type="entry name" value="Rossmann-like_a/b/a_fold"/>
</dbReference>
<evidence type="ECO:0000256" key="4">
    <source>
        <dbReference type="ARBA" id="ARBA00022723"/>
    </source>
</evidence>
<feature type="compositionally biased region" description="Basic and acidic residues" evidence="11">
    <location>
        <begin position="667"/>
        <end position="690"/>
    </location>
</feature>
<comment type="caution">
    <text evidence="13">The sequence shown here is derived from an EMBL/GenBank/DDBJ whole genome shotgun (WGS) entry which is preliminary data.</text>
</comment>
<feature type="domain" description="tRNA synthetases class I catalytic" evidence="12">
    <location>
        <begin position="54"/>
        <end position="462"/>
    </location>
</feature>
<evidence type="ECO:0000313" key="13">
    <source>
        <dbReference type="EMBL" id="GAV48483.1"/>
    </source>
</evidence>
<keyword evidence="7" id="KW-0067">ATP-binding</keyword>
<dbReference type="GO" id="GO:0046872">
    <property type="term" value="F:metal ion binding"/>
    <property type="evidence" value="ECO:0007669"/>
    <property type="project" value="UniProtKB-KW"/>
</dbReference>
<dbReference type="InterPro" id="IPR009080">
    <property type="entry name" value="tRNAsynth_Ia_anticodon-bd"/>
</dbReference>
<accession>A0A1Q2ZYV8</accession>
<dbReference type="SUPFAM" id="SSF52374">
    <property type="entry name" value="Nucleotidylyl transferase"/>
    <property type="match status" value="1"/>
</dbReference>
<dbReference type="GO" id="GO:0005524">
    <property type="term" value="F:ATP binding"/>
    <property type="evidence" value="ECO:0007669"/>
    <property type="project" value="UniProtKB-KW"/>
</dbReference>
<keyword evidence="8" id="KW-0648">Protein biosynthesis</keyword>
<evidence type="ECO:0000256" key="11">
    <source>
        <dbReference type="SAM" id="MobiDB-lite"/>
    </source>
</evidence>
<evidence type="ECO:0000256" key="5">
    <source>
        <dbReference type="ARBA" id="ARBA00022741"/>
    </source>
</evidence>
<dbReference type="Proteomes" id="UP000187013">
    <property type="component" value="Unassembled WGS sequence"/>
</dbReference>
<protein>
    <recommendedName>
        <fullName evidence="2">cysteine--tRNA ligase</fullName>
        <ecNumber evidence="2">6.1.1.16</ecNumber>
    </recommendedName>
    <alternativeName>
        <fullName evidence="10">Cysteinyl-tRNA synthetase</fullName>
    </alternativeName>
</protein>
<dbReference type="Gene3D" id="3.40.50.620">
    <property type="entry name" value="HUPs"/>
    <property type="match status" value="1"/>
</dbReference>
<dbReference type="EMBL" id="BDGX01000009">
    <property type="protein sequence ID" value="GAV48483.1"/>
    <property type="molecule type" value="Genomic_DNA"/>
</dbReference>
<dbReference type="Pfam" id="PF01406">
    <property type="entry name" value="tRNA-synt_1e"/>
    <property type="match status" value="1"/>
</dbReference>
<dbReference type="HAMAP" id="MF_00041">
    <property type="entry name" value="Cys_tRNA_synth"/>
    <property type="match status" value="1"/>
</dbReference>
<dbReference type="OrthoDB" id="438179at2759"/>
<gene>
    <name evidence="13" type="ORF">ZYGR_0I07800</name>
</gene>
<evidence type="ECO:0000256" key="1">
    <source>
        <dbReference type="ARBA" id="ARBA00001947"/>
    </source>
</evidence>
<keyword evidence="9" id="KW-0030">Aminoacyl-tRNA synthetase</keyword>
<dbReference type="AlphaFoldDB" id="A0A1Q2ZYV8"/>